<comment type="similarity">
    <text evidence="1">Belongs to the SIP oxidoreductase family.</text>
</comment>
<dbReference type="AlphaFoldDB" id="A0A1S2N956"/>
<dbReference type="InterPro" id="IPR007037">
    <property type="entry name" value="SIP_rossman_dom"/>
</dbReference>
<dbReference type="Pfam" id="PF04954">
    <property type="entry name" value="SIP"/>
    <property type="match status" value="1"/>
</dbReference>
<dbReference type="PROSITE" id="PS51384">
    <property type="entry name" value="FAD_FR"/>
    <property type="match status" value="1"/>
</dbReference>
<feature type="domain" description="FAD-binding FR-type" evidence="2">
    <location>
        <begin position="24"/>
        <end position="128"/>
    </location>
</feature>
<protein>
    <submittedName>
        <fullName evidence="3">Siderophore-interacting FAD-binding domain protein</fullName>
    </submittedName>
</protein>
<reference evidence="3 4" key="1">
    <citation type="submission" date="2014-10" db="EMBL/GenBank/DDBJ databases">
        <authorList>
            <person name="Seo M.-J."/>
            <person name="Seok Y.J."/>
            <person name="Cha I.-T."/>
        </authorList>
    </citation>
    <scope>NUCLEOTIDE SEQUENCE [LARGE SCALE GENOMIC DNA]</scope>
    <source>
        <strain evidence="3 4">NEU</strain>
    </source>
</reference>
<dbReference type="Gene3D" id="3.40.50.80">
    <property type="entry name" value="Nucleotide-binding domain of ferredoxin-NADP reductase (FNR) module"/>
    <property type="match status" value="1"/>
</dbReference>
<dbReference type="PANTHER" id="PTHR30157">
    <property type="entry name" value="FERRIC REDUCTASE, NADPH-DEPENDENT"/>
    <property type="match status" value="1"/>
</dbReference>
<dbReference type="Gene3D" id="2.40.30.10">
    <property type="entry name" value="Translation factors"/>
    <property type="match status" value="1"/>
</dbReference>
<dbReference type="Proteomes" id="UP000180246">
    <property type="component" value="Unassembled WGS sequence"/>
</dbReference>
<dbReference type="PANTHER" id="PTHR30157:SF0">
    <property type="entry name" value="NADPH-DEPENDENT FERRIC-CHELATE REDUCTASE"/>
    <property type="match status" value="1"/>
</dbReference>
<proteinExistence type="inferred from homology"/>
<evidence type="ECO:0000259" key="2">
    <source>
        <dbReference type="PROSITE" id="PS51384"/>
    </source>
</evidence>
<evidence type="ECO:0000256" key="1">
    <source>
        <dbReference type="ARBA" id="ARBA00035644"/>
    </source>
</evidence>
<dbReference type="RefSeq" id="WP_071362654.1">
    <property type="nucleotide sequence ID" value="NZ_JRYB01000001.1"/>
</dbReference>
<name>A0A1S2N956_9BURK</name>
<accession>A0A1S2N956</accession>
<dbReference type="GO" id="GO:0016491">
    <property type="term" value="F:oxidoreductase activity"/>
    <property type="evidence" value="ECO:0007669"/>
    <property type="project" value="InterPro"/>
</dbReference>
<dbReference type="SUPFAM" id="SSF63380">
    <property type="entry name" value="Riboflavin synthase domain-like"/>
    <property type="match status" value="1"/>
</dbReference>
<dbReference type="CDD" id="cd06193">
    <property type="entry name" value="siderophore_interacting"/>
    <property type="match status" value="1"/>
</dbReference>
<gene>
    <name evidence="3" type="ORF">LO55_3806</name>
</gene>
<organism evidence="3 4">
    <name type="scientific">Massilia timonae</name>
    <dbReference type="NCBI Taxonomy" id="47229"/>
    <lineage>
        <taxon>Bacteria</taxon>
        <taxon>Pseudomonadati</taxon>
        <taxon>Pseudomonadota</taxon>
        <taxon>Betaproteobacteria</taxon>
        <taxon>Burkholderiales</taxon>
        <taxon>Oxalobacteraceae</taxon>
        <taxon>Telluria group</taxon>
        <taxon>Massilia</taxon>
    </lineage>
</organism>
<dbReference type="InterPro" id="IPR039374">
    <property type="entry name" value="SIP_fam"/>
</dbReference>
<dbReference type="InterPro" id="IPR017927">
    <property type="entry name" value="FAD-bd_FR_type"/>
</dbReference>
<evidence type="ECO:0000313" key="4">
    <source>
        <dbReference type="Proteomes" id="UP000180246"/>
    </source>
</evidence>
<dbReference type="InterPro" id="IPR039261">
    <property type="entry name" value="FNR_nucleotide-bd"/>
</dbReference>
<dbReference type="InterPro" id="IPR017938">
    <property type="entry name" value="Riboflavin_synthase-like_b-brl"/>
</dbReference>
<sequence length="250" mass="27516">MSESHIPTDIPALIPSIERVRHDLKIREVEVARIEQISPGFARITFKGAALSDFNSLSFDDHVKFMFDGPDGQQVRRDYTPRRFDRQACEVDLEFALHGHGGAAEWARNAQVGSKAIIGGPRGSMILPLVMDWHLLVGDASALPAVSRRLEELPPQARAQVVLLVDAADRRELATQANADVHWVASNDELLQALKDLPLHSGAGLAWGGGEASLMAQVRQLLIDKGLPRQAARISAYWKQGVADHHEHLD</sequence>
<comment type="caution">
    <text evidence="3">The sequence shown here is derived from an EMBL/GenBank/DDBJ whole genome shotgun (WGS) entry which is preliminary data.</text>
</comment>
<evidence type="ECO:0000313" key="3">
    <source>
        <dbReference type="EMBL" id="OIJ41539.1"/>
    </source>
</evidence>
<dbReference type="InterPro" id="IPR013113">
    <property type="entry name" value="SIP_FAD-bd"/>
</dbReference>
<dbReference type="Pfam" id="PF08021">
    <property type="entry name" value="FAD_binding_9"/>
    <property type="match status" value="1"/>
</dbReference>
<dbReference type="EMBL" id="JRYB01000001">
    <property type="protein sequence ID" value="OIJ41539.1"/>
    <property type="molecule type" value="Genomic_DNA"/>
</dbReference>